<evidence type="ECO:0000313" key="1">
    <source>
        <dbReference type="EMBL" id="PXV93789.1"/>
    </source>
</evidence>
<comment type="caution">
    <text evidence="1">The sequence shown here is derived from an EMBL/GenBank/DDBJ whole genome shotgun (WGS) entry which is preliminary data.</text>
</comment>
<dbReference type="Pfam" id="PF04237">
    <property type="entry name" value="YjbR"/>
    <property type="match status" value="1"/>
</dbReference>
<accession>A0A318EV00</accession>
<dbReference type="PANTHER" id="PTHR35145:SF1">
    <property type="entry name" value="CYTOPLASMIC PROTEIN"/>
    <property type="match status" value="1"/>
</dbReference>
<sequence length="111" mass="13278">MTERKEVLDYGMTLPAVYTDAPFHDDNWVLLRFRKNKKAFAWTYEKDGTMRVNVKVDPQWRDFWRNAYPSVLPGYHQNKDHWNTVILDGTIPDQEIKRMIAESYDLIAKQK</sequence>
<proteinExistence type="predicted"/>
<dbReference type="GO" id="GO:0003677">
    <property type="term" value="F:DNA binding"/>
    <property type="evidence" value="ECO:0007669"/>
    <property type="project" value="UniProtKB-KW"/>
</dbReference>
<dbReference type="PANTHER" id="PTHR35145">
    <property type="entry name" value="CYTOPLASMIC PROTEIN-RELATED"/>
    <property type="match status" value="1"/>
</dbReference>
<reference evidence="1 2" key="1">
    <citation type="submission" date="2018-05" db="EMBL/GenBank/DDBJ databases">
        <title>Genomic Encyclopedia of Type Strains, Phase IV (KMG-IV): sequencing the most valuable type-strain genomes for metagenomic binning, comparative biology and taxonomic classification.</title>
        <authorList>
            <person name="Goeker M."/>
        </authorList>
    </citation>
    <scope>NUCLEOTIDE SEQUENCE [LARGE SCALE GENOMIC DNA]</scope>
    <source>
        <strain evidence="1 2">DSM 28816</strain>
    </source>
</reference>
<name>A0A318EV00_9FIRM</name>
<gene>
    <name evidence="1" type="ORF">C8E03_102564</name>
</gene>
<dbReference type="InterPro" id="IPR038056">
    <property type="entry name" value="YjbR-like_sf"/>
</dbReference>
<dbReference type="SUPFAM" id="SSF142906">
    <property type="entry name" value="YjbR-like"/>
    <property type="match status" value="1"/>
</dbReference>
<keyword evidence="1" id="KW-0238">DNA-binding</keyword>
<dbReference type="RefSeq" id="WP_110290639.1">
    <property type="nucleotide sequence ID" value="NZ_QICS01000002.1"/>
</dbReference>
<dbReference type="InterPro" id="IPR058532">
    <property type="entry name" value="YjbR/MT2646/Rv2570-like"/>
</dbReference>
<dbReference type="Proteomes" id="UP000247523">
    <property type="component" value="Unassembled WGS sequence"/>
</dbReference>
<dbReference type="InterPro" id="IPR007351">
    <property type="entry name" value="YjbR"/>
</dbReference>
<dbReference type="Gene3D" id="3.90.1150.30">
    <property type="match status" value="1"/>
</dbReference>
<organism evidence="1 2">
    <name type="scientific">Lachnotalea glycerini</name>
    <dbReference type="NCBI Taxonomy" id="1763509"/>
    <lineage>
        <taxon>Bacteria</taxon>
        <taxon>Bacillati</taxon>
        <taxon>Bacillota</taxon>
        <taxon>Clostridia</taxon>
        <taxon>Lachnospirales</taxon>
        <taxon>Lachnospiraceae</taxon>
        <taxon>Lachnotalea</taxon>
    </lineage>
</organism>
<dbReference type="AlphaFoldDB" id="A0A318EV00"/>
<dbReference type="EMBL" id="QICS01000002">
    <property type="protein sequence ID" value="PXV93789.1"/>
    <property type="molecule type" value="Genomic_DNA"/>
</dbReference>
<protein>
    <submittedName>
        <fullName evidence="1">Putative DNA-binding protein (MmcQ/YjbR family)</fullName>
    </submittedName>
</protein>
<evidence type="ECO:0000313" key="2">
    <source>
        <dbReference type="Proteomes" id="UP000247523"/>
    </source>
</evidence>